<organism evidence="1">
    <name type="scientific">Arundo donax</name>
    <name type="common">Giant reed</name>
    <name type="synonym">Donax arundinaceus</name>
    <dbReference type="NCBI Taxonomy" id="35708"/>
    <lineage>
        <taxon>Eukaryota</taxon>
        <taxon>Viridiplantae</taxon>
        <taxon>Streptophyta</taxon>
        <taxon>Embryophyta</taxon>
        <taxon>Tracheophyta</taxon>
        <taxon>Spermatophyta</taxon>
        <taxon>Magnoliopsida</taxon>
        <taxon>Liliopsida</taxon>
        <taxon>Poales</taxon>
        <taxon>Poaceae</taxon>
        <taxon>PACMAD clade</taxon>
        <taxon>Arundinoideae</taxon>
        <taxon>Arundineae</taxon>
        <taxon>Arundo</taxon>
    </lineage>
</organism>
<sequence>MMSAPLNHVWTVSPDSGHPSPKVFATDTRALRYNVVLSKIFFPSEWDNSIRVGLPTPASVSGHHWFWTIKLQPLFRTT</sequence>
<proteinExistence type="predicted"/>
<dbReference type="AlphaFoldDB" id="A0A0A9DP46"/>
<reference evidence="1" key="1">
    <citation type="submission" date="2014-09" db="EMBL/GenBank/DDBJ databases">
        <authorList>
            <person name="Magalhaes I.L.F."/>
            <person name="Oliveira U."/>
            <person name="Santos F.R."/>
            <person name="Vidigal T.H.D.A."/>
            <person name="Brescovit A.D."/>
            <person name="Santos A.J."/>
        </authorList>
    </citation>
    <scope>NUCLEOTIDE SEQUENCE</scope>
    <source>
        <tissue evidence="1">Shoot tissue taken approximately 20 cm above the soil surface</tissue>
    </source>
</reference>
<protein>
    <submittedName>
        <fullName evidence="1">Uncharacterized protein</fullName>
    </submittedName>
</protein>
<name>A0A0A9DP46_ARUDO</name>
<reference evidence="1" key="2">
    <citation type="journal article" date="2015" name="Data Brief">
        <title>Shoot transcriptome of the giant reed, Arundo donax.</title>
        <authorList>
            <person name="Barrero R.A."/>
            <person name="Guerrero F.D."/>
            <person name="Moolhuijzen P."/>
            <person name="Goolsby J.A."/>
            <person name="Tidwell J."/>
            <person name="Bellgard S.E."/>
            <person name="Bellgard M.I."/>
        </authorList>
    </citation>
    <scope>NUCLEOTIDE SEQUENCE</scope>
    <source>
        <tissue evidence="1">Shoot tissue taken approximately 20 cm above the soil surface</tissue>
    </source>
</reference>
<evidence type="ECO:0000313" key="1">
    <source>
        <dbReference type="EMBL" id="JAD85527.1"/>
    </source>
</evidence>
<dbReference type="EMBL" id="GBRH01212368">
    <property type="protein sequence ID" value="JAD85527.1"/>
    <property type="molecule type" value="Transcribed_RNA"/>
</dbReference>
<accession>A0A0A9DP46</accession>